<reference evidence="2" key="1">
    <citation type="journal article" date="2023" name="G3 (Bethesda)">
        <title>Whole genome assemblies of Zophobas morio and Tenebrio molitor.</title>
        <authorList>
            <person name="Kaur S."/>
            <person name="Stinson S.A."/>
            <person name="diCenzo G.C."/>
        </authorList>
    </citation>
    <scope>NUCLEOTIDE SEQUENCE</scope>
    <source>
        <strain evidence="2">QUZm001</strain>
    </source>
</reference>
<evidence type="ECO:0000313" key="2">
    <source>
        <dbReference type="EMBL" id="KAJ3665583.1"/>
    </source>
</evidence>
<dbReference type="EMBL" id="JALNTZ010000001">
    <property type="protein sequence ID" value="KAJ3665583.1"/>
    <property type="molecule type" value="Genomic_DNA"/>
</dbReference>
<evidence type="ECO:0000256" key="1">
    <source>
        <dbReference type="SAM" id="MobiDB-lite"/>
    </source>
</evidence>
<feature type="region of interest" description="Disordered" evidence="1">
    <location>
        <begin position="131"/>
        <end position="158"/>
    </location>
</feature>
<sequence>MPKICVLTPSEHPRFNSRDRMGNGVPTTSHLCSNVGSSRIISGENNSAAGIKSTDTAEFTAGMSGAKKCVLPPNTAHVSDLRTNLLFSEITDSGCEVMFKRYGAEIVNKDCSVVLRANRIRDLYYVGEPKRQRSLQDRGIVAAPGSSESEGEKELPST</sequence>
<name>A0AA38J1C3_9CUCU</name>
<gene>
    <name evidence="2" type="ORF">Zmor_001074</name>
</gene>
<accession>A0AA38J1C3</accession>
<organism evidence="2 3">
    <name type="scientific">Zophobas morio</name>
    <dbReference type="NCBI Taxonomy" id="2755281"/>
    <lineage>
        <taxon>Eukaryota</taxon>
        <taxon>Metazoa</taxon>
        <taxon>Ecdysozoa</taxon>
        <taxon>Arthropoda</taxon>
        <taxon>Hexapoda</taxon>
        <taxon>Insecta</taxon>
        <taxon>Pterygota</taxon>
        <taxon>Neoptera</taxon>
        <taxon>Endopterygota</taxon>
        <taxon>Coleoptera</taxon>
        <taxon>Polyphaga</taxon>
        <taxon>Cucujiformia</taxon>
        <taxon>Tenebrionidae</taxon>
        <taxon>Zophobas</taxon>
    </lineage>
</organism>
<comment type="caution">
    <text evidence="2">The sequence shown here is derived from an EMBL/GenBank/DDBJ whole genome shotgun (WGS) entry which is preliminary data.</text>
</comment>
<keyword evidence="3" id="KW-1185">Reference proteome</keyword>
<proteinExistence type="predicted"/>
<evidence type="ECO:0000313" key="3">
    <source>
        <dbReference type="Proteomes" id="UP001168821"/>
    </source>
</evidence>
<dbReference type="Proteomes" id="UP001168821">
    <property type="component" value="Unassembled WGS sequence"/>
</dbReference>
<dbReference type="AlphaFoldDB" id="A0AA38J1C3"/>
<protein>
    <submittedName>
        <fullName evidence="2">Uncharacterized protein</fullName>
    </submittedName>
</protein>